<evidence type="ECO:0000313" key="2">
    <source>
        <dbReference type="EMBL" id="OWR04134.1"/>
    </source>
</evidence>
<name>A0A254N990_9BURK</name>
<dbReference type="AlphaFoldDB" id="A0A254N990"/>
<accession>A0A254N990</accession>
<dbReference type="Proteomes" id="UP000197446">
    <property type="component" value="Unassembled WGS sequence"/>
</dbReference>
<evidence type="ECO:0000313" key="3">
    <source>
        <dbReference type="Proteomes" id="UP000197446"/>
    </source>
</evidence>
<protein>
    <submittedName>
        <fullName evidence="2">Uncharacterized protein</fullName>
    </submittedName>
</protein>
<dbReference type="RefSeq" id="WP_088483154.1">
    <property type="nucleotide sequence ID" value="NZ_NISI01000003.1"/>
</dbReference>
<dbReference type="EMBL" id="NISI01000003">
    <property type="protein sequence ID" value="OWR04134.1"/>
    <property type="molecule type" value="Genomic_DNA"/>
</dbReference>
<keyword evidence="1" id="KW-0812">Transmembrane</keyword>
<proteinExistence type="predicted"/>
<evidence type="ECO:0000256" key="1">
    <source>
        <dbReference type="SAM" id="Phobius"/>
    </source>
</evidence>
<reference evidence="2 3" key="1">
    <citation type="journal article" date="2007" name="Int. J. Syst. Evol. Microbiol.">
        <title>Description of Pelomonas aquatica sp. nov. and Pelomonas puraquae sp. nov., isolated from industrial and haemodialysis water.</title>
        <authorList>
            <person name="Gomila M."/>
            <person name="Bowien B."/>
            <person name="Falsen E."/>
            <person name="Moore E.R."/>
            <person name="Lalucat J."/>
        </authorList>
    </citation>
    <scope>NUCLEOTIDE SEQUENCE [LARGE SCALE GENOMIC DNA]</scope>
    <source>
        <strain evidence="2 3">CCUG 52769</strain>
    </source>
</reference>
<sequence>MKLFRSLIRLLVVIAGAIVGLGLFLIAVLAFVLFLVVRLLTGRKPNLQFRVNKNPWAGRREPSGEVVDVEAREVPEAGTPAPLPLRAPEQR</sequence>
<comment type="caution">
    <text evidence="2">The sequence shown here is derived from an EMBL/GenBank/DDBJ whole genome shotgun (WGS) entry which is preliminary data.</text>
</comment>
<keyword evidence="3" id="KW-1185">Reference proteome</keyword>
<feature type="transmembrane region" description="Helical" evidence="1">
    <location>
        <begin position="12"/>
        <end position="40"/>
    </location>
</feature>
<dbReference type="OrthoDB" id="8913426at2"/>
<keyword evidence="1" id="KW-1133">Transmembrane helix</keyword>
<gene>
    <name evidence="2" type="ORF">CDO81_10460</name>
</gene>
<organism evidence="2 3">
    <name type="scientific">Roseateles puraquae</name>
    <dbReference type="NCBI Taxonomy" id="431059"/>
    <lineage>
        <taxon>Bacteria</taxon>
        <taxon>Pseudomonadati</taxon>
        <taxon>Pseudomonadota</taxon>
        <taxon>Betaproteobacteria</taxon>
        <taxon>Burkholderiales</taxon>
        <taxon>Sphaerotilaceae</taxon>
        <taxon>Roseateles</taxon>
    </lineage>
</organism>
<keyword evidence="1" id="KW-0472">Membrane</keyword>